<feature type="domain" description="CoA carboxyltransferase N-terminal" evidence="14">
    <location>
        <begin position="17"/>
        <end position="275"/>
    </location>
</feature>
<dbReference type="EC" id="2.1.3.15" evidence="13"/>
<evidence type="ECO:0000256" key="1">
    <source>
        <dbReference type="ARBA" id="ARBA00004496"/>
    </source>
</evidence>
<evidence type="ECO:0000259" key="14">
    <source>
        <dbReference type="PROSITE" id="PS50980"/>
    </source>
</evidence>
<sequence>MPDWFRRPAPAAVPEGAFTKCTKCGAILYTKDFERDFKVCNKCGHHHRLSADERIAMTADEGSFVEFGRRDIRALDFLQFPGYGDKLTGAESAEENARTDGLVTGVATISGHPCVLAVSDFEWGRLAGTMGSVFGEKFARAADRALEEQSALITFCASGGARMQEGLTSLMQMAKTSLSVAQLDKARVPYIVVLTNPSTGGAVASYASLGDVIYAEPGATVGLSGERVAAQAQSVKPPANYRTAEFMEEHGQVDKIVARKELTTMLAKTLAFLGS</sequence>
<dbReference type="InterPro" id="IPR011762">
    <property type="entry name" value="COA_CT_N"/>
</dbReference>
<keyword evidence="4 13" id="KW-0479">Metal-binding</keyword>
<feature type="binding site" evidence="13">
    <location>
        <position position="43"/>
    </location>
    <ligand>
        <name>Zn(2+)</name>
        <dbReference type="ChEBI" id="CHEBI:29105"/>
    </ligand>
</feature>
<keyword evidence="11 13" id="KW-0275">Fatty acid biosynthesis</keyword>
<evidence type="ECO:0000313" key="15">
    <source>
        <dbReference type="EMBL" id="MBB6049450.1"/>
    </source>
</evidence>
<keyword evidence="3 13" id="KW-0808">Transferase</keyword>
<accession>A0A7W9SN87</accession>
<evidence type="ECO:0000256" key="2">
    <source>
        <dbReference type="ARBA" id="ARBA00022516"/>
    </source>
</evidence>
<dbReference type="GO" id="GO:0016743">
    <property type="term" value="F:carboxyl- or carbamoyltransferase activity"/>
    <property type="evidence" value="ECO:0007669"/>
    <property type="project" value="UniProtKB-UniRule"/>
</dbReference>
<proteinExistence type="inferred from homology"/>
<dbReference type="HAMAP" id="MF_01395">
    <property type="entry name" value="AcetylCoA_CT_beta"/>
    <property type="match status" value="1"/>
</dbReference>
<name>A0A7W9SN87_ARMRO</name>
<keyword evidence="13" id="KW-0963">Cytoplasm</keyword>
<keyword evidence="15" id="KW-0436">Ligase</keyword>
<dbReference type="InterPro" id="IPR029045">
    <property type="entry name" value="ClpP/crotonase-like_dom_sf"/>
</dbReference>
<dbReference type="InterPro" id="IPR000438">
    <property type="entry name" value="Acetyl_CoA_COase_Trfase_b_su"/>
</dbReference>
<comment type="similarity">
    <text evidence="13">Belongs to the AccD/PCCB family.</text>
</comment>
<evidence type="ECO:0000256" key="4">
    <source>
        <dbReference type="ARBA" id="ARBA00022723"/>
    </source>
</evidence>
<dbReference type="PANTHER" id="PTHR42995">
    <property type="entry name" value="ACETYL-COENZYME A CARBOXYLASE CARBOXYL TRANSFERASE SUBUNIT BETA, CHLOROPLASTIC"/>
    <property type="match status" value="1"/>
</dbReference>
<dbReference type="InterPro" id="IPR034733">
    <property type="entry name" value="AcCoA_carboxyl_beta"/>
</dbReference>
<keyword evidence="7 13" id="KW-0276">Fatty acid metabolism</keyword>
<dbReference type="Pfam" id="PF17848">
    <property type="entry name" value="Zn_ribbon_ACC"/>
    <property type="match status" value="1"/>
</dbReference>
<dbReference type="SUPFAM" id="SSF52096">
    <property type="entry name" value="ClpP/crotonase"/>
    <property type="match status" value="1"/>
</dbReference>
<dbReference type="PRINTS" id="PR01070">
    <property type="entry name" value="ACCCTRFRASEB"/>
</dbReference>
<feature type="binding site" evidence="13">
    <location>
        <position position="21"/>
    </location>
    <ligand>
        <name>Zn(2+)</name>
        <dbReference type="ChEBI" id="CHEBI:29105"/>
    </ligand>
</feature>
<comment type="subunit">
    <text evidence="13">Acetyl-CoA carboxylase is a heterohexamer composed of biotin carboxyl carrier protein (AccB), biotin carboxylase (AccC) and two subunits each of ACCase subunit alpha (AccA) and ACCase subunit beta (AccD).</text>
</comment>
<keyword evidence="6 13" id="KW-0863">Zinc-finger</keyword>
<evidence type="ECO:0000256" key="11">
    <source>
        <dbReference type="ARBA" id="ARBA00023160"/>
    </source>
</evidence>
<evidence type="ECO:0000256" key="10">
    <source>
        <dbReference type="ARBA" id="ARBA00023098"/>
    </source>
</evidence>
<dbReference type="Pfam" id="PF01039">
    <property type="entry name" value="Carboxyl_trans"/>
    <property type="match status" value="1"/>
</dbReference>
<evidence type="ECO:0000256" key="3">
    <source>
        <dbReference type="ARBA" id="ARBA00022679"/>
    </source>
</evidence>
<evidence type="ECO:0000256" key="7">
    <source>
        <dbReference type="ARBA" id="ARBA00022832"/>
    </source>
</evidence>
<evidence type="ECO:0000256" key="5">
    <source>
        <dbReference type="ARBA" id="ARBA00022741"/>
    </source>
</evidence>
<dbReference type="Proteomes" id="UP000520814">
    <property type="component" value="Unassembled WGS sequence"/>
</dbReference>
<feature type="zinc finger region" description="C4-type" evidence="13">
    <location>
        <begin position="21"/>
        <end position="43"/>
    </location>
</feature>
<keyword evidence="8 13" id="KW-0862">Zinc</keyword>
<comment type="caution">
    <text evidence="15">The sequence shown here is derived from an EMBL/GenBank/DDBJ whole genome shotgun (WGS) entry which is preliminary data.</text>
</comment>
<dbReference type="Gene3D" id="3.90.226.10">
    <property type="entry name" value="2-enoyl-CoA Hydratase, Chain A, domain 1"/>
    <property type="match status" value="1"/>
</dbReference>
<comment type="cofactor">
    <cofactor evidence="13">
        <name>Zn(2+)</name>
        <dbReference type="ChEBI" id="CHEBI:29105"/>
    </cofactor>
    <text evidence="13">Binds 1 zinc ion per subunit.</text>
</comment>
<feature type="binding site" evidence="13">
    <location>
        <position position="24"/>
    </location>
    <ligand>
        <name>Zn(2+)</name>
        <dbReference type="ChEBI" id="CHEBI:29105"/>
    </ligand>
</feature>
<reference evidence="15 16" key="1">
    <citation type="submission" date="2020-08" db="EMBL/GenBank/DDBJ databases">
        <title>Genomic Encyclopedia of Type Strains, Phase IV (KMG-IV): sequencing the most valuable type-strain genomes for metagenomic binning, comparative biology and taxonomic classification.</title>
        <authorList>
            <person name="Goeker M."/>
        </authorList>
    </citation>
    <scope>NUCLEOTIDE SEQUENCE [LARGE SCALE GENOMIC DNA]</scope>
    <source>
        <strain evidence="15 16">DSM 23562</strain>
    </source>
</reference>
<comment type="function">
    <text evidence="12 13">Component of the acetyl coenzyme A carboxylase (ACC) complex. Biotin carboxylase (BC) catalyzes the carboxylation of biotin on its carrier protein (BCCP) and then the CO(2) group is transferred by the transcarboxylase to acetyl-CoA to form malonyl-CoA.</text>
</comment>
<evidence type="ECO:0000256" key="13">
    <source>
        <dbReference type="HAMAP-Rule" id="MF_01395"/>
    </source>
</evidence>
<gene>
    <name evidence="13" type="primary">accD</name>
    <name evidence="15" type="ORF">HNQ39_001212</name>
</gene>
<keyword evidence="2 13" id="KW-0444">Lipid biosynthesis</keyword>
<dbReference type="GO" id="GO:0009317">
    <property type="term" value="C:acetyl-CoA carboxylase complex"/>
    <property type="evidence" value="ECO:0007669"/>
    <property type="project" value="InterPro"/>
</dbReference>
<feature type="binding site" evidence="13">
    <location>
        <position position="40"/>
    </location>
    <ligand>
        <name>Zn(2+)</name>
        <dbReference type="ChEBI" id="CHEBI:29105"/>
    </ligand>
</feature>
<dbReference type="GO" id="GO:0003989">
    <property type="term" value="F:acetyl-CoA carboxylase activity"/>
    <property type="evidence" value="ECO:0007669"/>
    <property type="project" value="InterPro"/>
</dbReference>
<dbReference type="UniPathway" id="UPA00655">
    <property type="reaction ID" value="UER00711"/>
</dbReference>
<dbReference type="GO" id="GO:2001295">
    <property type="term" value="P:malonyl-CoA biosynthetic process"/>
    <property type="evidence" value="ECO:0007669"/>
    <property type="project" value="UniProtKB-UniRule"/>
</dbReference>
<dbReference type="GO" id="GO:0006633">
    <property type="term" value="P:fatty acid biosynthetic process"/>
    <property type="evidence" value="ECO:0007669"/>
    <property type="project" value="UniProtKB-KW"/>
</dbReference>
<dbReference type="InterPro" id="IPR041010">
    <property type="entry name" value="Znf-ACC"/>
</dbReference>
<dbReference type="GO" id="GO:0005524">
    <property type="term" value="F:ATP binding"/>
    <property type="evidence" value="ECO:0007669"/>
    <property type="project" value="UniProtKB-KW"/>
</dbReference>
<dbReference type="EMBL" id="JACHGW010000001">
    <property type="protein sequence ID" value="MBB6049450.1"/>
    <property type="molecule type" value="Genomic_DNA"/>
</dbReference>
<keyword evidence="5 13" id="KW-0547">Nucleotide-binding</keyword>
<evidence type="ECO:0000256" key="12">
    <source>
        <dbReference type="ARBA" id="ARBA00025280"/>
    </source>
</evidence>
<comment type="subcellular location">
    <subcellularLocation>
        <location evidence="1 13">Cytoplasm</location>
    </subcellularLocation>
</comment>
<dbReference type="PANTHER" id="PTHR42995:SF5">
    <property type="entry name" value="ACETYL-COENZYME A CARBOXYLASE CARBOXYL TRANSFERASE SUBUNIT BETA, CHLOROPLASTIC"/>
    <property type="match status" value="1"/>
</dbReference>
<keyword evidence="16" id="KW-1185">Reference proteome</keyword>
<dbReference type="RefSeq" id="WP_184193052.1">
    <property type="nucleotide sequence ID" value="NZ_JACHGW010000001.1"/>
</dbReference>
<dbReference type="GO" id="GO:0008270">
    <property type="term" value="F:zinc ion binding"/>
    <property type="evidence" value="ECO:0007669"/>
    <property type="project" value="UniProtKB-UniRule"/>
</dbReference>
<dbReference type="PROSITE" id="PS50980">
    <property type="entry name" value="COA_CT_NTER"/>
    <property type="match status" value="1"/>
</dbReference>
<comment type="pathway">
    <text evidence="13">Lipid metabolism; malonyl-CoA biosynthesis; malonyl-CoA from acetyl-CoA: step 1/1.</text>
</comment>
<evidence type="ECO:0000256" key="8">
    <source>
        <dbReference type="ARBA" id="ARBA00022833"/>
    </source>
</evidence>
<keyword evidence="10 13" id="KW-0443">Lipid metabolism</keyword>
<evidence type="ECO:0000256" key="6">
    <source>
        <dbReference type="ARBA" id="ARBA00022771"/>
    </source>
</evidence>
<dbReference type="AlphaFoldDB" id="A0A7W9SN87"/>
<organism evidence="15 16">
    <name type="scientific">Armatimonas rosea</name>
    <dbReference type="NCBI Taxonomy" id="685828"/>
    <lineage>
        <taxon>Bacteria</taxon>
        <taxon>Bacillati</taxon>
        <taxon>Armatimonadota</taxon>
        <taxon>Armatimonadia</taxon>
        <taxon>Armatimonadales</taxon>
        <taxon>Armatimonadaceae</taxon>
        <taxon>Armatimonas</taxon>
    </lineage>
</organism>
<protein>
    <recommendedName>
        <fullName evidence="13">Acetyl-coenzyme A carboxylase carboxyl transferase subunit beta</fullName>
        <shortName evidence="13">ACCase subunit beta</shortName>
        <shortName evidence="13">Acetyl-CoA carboxylase carboxyltransferase subunit beta</shortName>
        <ecNumber evidence="13">2.1.3.15</ecNumber>
    </recommendedName>
</protein>
<evidence type="ECO:0000256" key="9">
    <source>
        <dbReference type="ARBA" id="ARBA00022840"/>
    </source>
</evidence>
<keyword evidence="9 13" id="KW-0067">ATP-binding</keyword>
<comment type="catalytic activity">
    <reaction evidence="13">
        <text>N(6)-carboxybiotinyl-L-lysyl-[protein] + acetyl-CoA = N(6)-biotinyl-L-lysyl-[protein] + malonyl-CoA</text>
        <dbReference type="Rhea" id="RHEA:54728"/>
        <dbReference type="Rhea" id="RHEA-COMP:10505"/>
        <dbReference type="Rhea" id="RHEA-COMP:10506"/>
        <dbReference type="ChEBI" id="CHEBI:57288"/>
        <dbReference type="ChEBI" id="CHEBI:57384"/>
        <dbReference type="ChEBI" id="CHEBI:83144"/>
        <dbReference type="ChEBI" id="CHEBI:83145"/>
        <dbReference type="EC" id="2.1.3.15"/>
    </reaction>
</comment>
<evidence type="ECO:0000313" key="16">
    <source>
        <dbReference type="Proteomes" id="UP000520814"/>
    </source>
</evidence>